<dbReference type="PANTHER" id="PTHR35497">
    <property type="entry name" value="ACYL-UDP-N-ACETYLGLUCOSAMINE O-ACYLTRANSFERASE"/>
    <property type="match status" value="1"/>
</dbReference>
<keyword evidence="1" id="KW-1133">Transmembrane helix</keyword>
<evidence type="ECO:0000256" key="1">
    <source>
        <dbReference type="SAM" id="Phobius"/>
    </source>
</evidence>
<evidence type="ECO:0000313" key="2">
    <source>
        <dbReference type="EMBL" id="KAK1375060.1"/>
    </source>
</evidence>
<dbReference type="AlphaFoldDB" id="A0AAD8MGG3"/>
<keyword evidence="3" id="KW-1185">Reference proteome</keyword>
<keyword evidence="1" id="KW-0472">Membrane</keyword>
<proteinExistence type="predicted"/>
<organism evidence="2 3">
    <name type="scientific">Heracleum sosnowskyi</name>
    <dbReference type="NCBI Taxonomy" id="360622"/>
    <lineage>
        <taxon>Eukaryota</taxon>
        <taxon>Viridiplantae</taxon>
        <taxon>Streptophyta</taxon>
        <taxon>Embryophyta</taxon>
        <taxon>Tracheophyta</taxon>
        <taxon>Spermatophyta</taxon>
        <taxon>Magnoliopsida</taxon>
        <taxon>eudicotyledons</taxon>
        <taxon>Gunneridae</taxon>
        <taxon>Pentapetalae</taxon>
        <taxon>asterids</taxon>
        <taxon>campanulids</taxon>
        <taxon>Apiales</taxon>
        <taxon>Apiaceae</taxon>
        <taxon>Apioideae</taxon>
        <taxon>apioid superclade</taxon>
        <taxon>Tordylieae</taxon>
        <taxon>Tordyliinae</taxon>
        <taxon>Heracleum</taxon>
    </lineage>
</organism>
<feature type="transmembrane region" description="Helical" evidence="1">
    <location>
        <begin position="6"/>
        <end position="26"/>
    </location>
</feature>
<sequence>MVLEYGCFRVLDFSCFVILVIFGVCYSDSVLYDHLRGHLHKIRYDAAKATLLKPSSWPFNNGVYFFHDLCDHVEKSKDSNADGFNFLEIDEIEVNNNLAIVPHNGKKNPGCFRLVSPDRPESEVVYSDFDKDSSGDCNGNENEDLIITGVLHKDEICSFM</sequence>
<protein>
    <submittedName>
        <fullName evidence="2">Uncharacterized protein</fullName>
    </submittedName>
</protein>
<reference evidence="2" key="2">
    <citation type="submission" date="2023-05" db="EMBL/GenBank/DDBJ databases">
        <authorList>
            <person name="Schelkunov M.I."/>
        </authorList>
    </citation>
    <scope>NUCLEOTIDE SEQUENCE</scope>
    <source>
        <strain evidence="2">Hsosn_3</strain>
        <tissue evidence="2">Leaf</tissue>
    </source>
</reference>
<name>A0AAD8MGG3_9APIA</name>
<gene>
    <name evidence="2" type="ORF">POM88_031253</name>
</gene>
<dbReference type="Proteomes" id="UP001237642">
    <property type="component" value="Unassembled WGS sequence"/>
</dbReference>
<reference evidence="2" key="1">
    <citation type="submission" date="2023-02" db="EMBL/GenBank/DDBJ databases">
        <title>Genome of toxic invasive species Heracleum sosnowskyi carries increased number of genes despite the absence of recent whole-genome duplications.</title>
        <authorList>
            <person name="Schelkunov M."/>
            <person name="Shtratnikova V."/>
            <person name="Makarenko M."/>
            <person name="Klepikova A."/>
            <person name="Omelchenko D."/>
            <person name="Novikova G."/>
            <person name="Obukhova E."/>
            <person name="Bogdanov V."/>
            <person name="Penin A."/>
            <person name="Logacheva M."/>
        </authorList>
    </citation>
    <scope>NUCLEOTIDE SEQUENCE</scope>
    <source>
        <strain evidence="2">Hsosn_3</strain>
        <tissue evidence="2">Leaf</tissue>
    </source>
</reference>
<keyword evidence="1" id="KW-0812">Transmembrane</keyword>
<comment type="caution">
    <text evidence="2">The sequence shown here is derived from an EMBL/GenBank/DDBJ whole genome shotgun (WGS) entry which is preliminary data.</text>
</comment>
<accession>A0AAD8MGG3</accession>
<dbReference type="PANTHER" id="PTHR35497:SF1">
    <property type="entry name" value="ACYL-UDP-N-ACETYLGLUCOSAMINE O-ACYLTRANSFERASE"/>
    <property type="match status" value="1"/>
</dbReference>
<evidence type="ECO:0000313" key="3">
    <source>
        <dbReference type="Proteomes" id="UP001237642"/>
    </source>
</evidence>
<dbReference type="EMBL" id="JAUIZM010000007">
    <property type="protein sequence ID" value="KAK1375060.1"/>
    <property type="molecule type" value="Genomic_DNA"/>
</dbReference>